<dbReference type="NCBIfam" id="TIGR00205">
    <property type="entry name" value="fliE"/>
    <property type="match status" value="1"/>
</dbReference>
<dbReference type="PANTHER" id="PTHR34653">
    <property type="match status" value="1"/>
</dbReference>
<comment type="subcellular location">
    <subcellularLocation>
        <location evidence="1 4">Bacterial flagellum basal body</location>
    </subcellularLocation>
</comment>
<evidence type="ECO:0000256" key="4">
    <source>
        <dbReference type="HAMAP-Rule" id="MF_00724"/>
    </source>
</evidence>
<comment type="caution">
    <text evidence="6">The sequence shown here is derived from an EMBL/GenBank/DDBJ whole genome shotgun (WGS) entry which is preliminary data.</text>
</comment>
<evidence type="ECO:0000256" key="2">
    <source>
        <dbReference type="ARBA" id="ARBA00009272"/>
    </source>
</evidence>
<evidence type="ECO:0000256" key="3">
    <source>
        <dbReference type="ARBA" id="ARBA00023143"/>
    </source>
</evidence>
<dbReference type="HAMAP" id="MF_00724">
    <property type="entry name" value="FliE"/>
    <property type="match status" value="1"/>
</dbReference>
<dbReference type="Proteomes" id="UP000598032">
    <property type="component" value="Unassembled WGS sequence"/>
</dbReference>
<keyword evidence="7" id="KW-1185">Reference proteome</keyword>
<keyword evidence="6" id="KW-0969">Cilium</keyword>
<sequence>MSVAEIAAVEPGFLAPAWHNGFTPPLASLQNPRDIEPATQSGFADLLVSGLQDVDQQVRAADTAVADFALGADLPPHQVVMALEQARMSLQFALQVRSRLVEGYQELMRMQL</sequence>
<accession>A0ABM8NY90</accession>
<dbReference type="PANTHER" id="PTHR34653:SF1">
    <property type="entry name" value="FLAGELLAR HOOK-BASAL BODY COMPLEX PROTEIN FLIE"/>
    <property type="match status" value="1"/>
</dbReference>
<keyword evidence="3 4" id="KW-0975">Bacterial flagellum</keyword>
<dbReference type="PRINTS" id="PR01006">
    <property type="entry name" value="FLGHOOKFLIE"/>
</dbReference>
<proteinExistence type="inferred from homology"/>
<dbReference type="RefSeq" id="WP_201644660.1">
    <property type="nucleotide sequence ID" value="NZ_CAJHCP010000010.1"/>
</dbReference>
<reference evidence="6 7" key="1">
    <citation type="submission" date="2020-10" db="EMBL/GenBank/DDBJ databases">
        <authorList>
            <person name="Peeters C."/>
        </authorList>
    </citation>
    <scope>NUCLEOTIDE SEQUENCE [LARGE SCALE GENOMIC DNA]</scope>
    <source>
        <strain evidence="6 7">LMG 28140</strain>
    </source>
</reference>
<dbReference type="EMBL" id="CAJHCP010000010">
    <property type="protein sequence ID" value="CAD6549059.1"/>
    <property type="molecule type" value="Genomic_DNA"/>
</dbReference>
<dbReference type="Pfam" id="PF02049">
    <property type="entry name" value="FliE"/>
    <property type="match status" value="1"/>
</dbReference>
<organism evidence="6 7">
    <name type="scientific">Paraburkholderia metrosideri</name>
    <dbReference type="NCBI Taxonomy" id="580937"/>
    <lineage>
        <taxon>Bacteria</taxon>
        <taxon>Pseudomonadati</taxon>
        <taxon>Pseudomonadota</taxon>
        <taxon>Betaproteobacteria</taxon>
        <taxon>Burkholderiales</taxon>
        <taxon>Burkholderiaceae</taxon>
        <taxon>Paraburkholderia</taxon>
    </lineage>
</organism>
<protein>
    <recommendedName>
        <fullName evidence="4 5">Flagellar hook-basal body complex protein FliE</fullName>
    </recommendedName>
</protein>
<evidence type="ECO:0000256" key="5">
    <source>
        <dbReference type="NCBIfam" id="TIGR00205"/>
    </source>
</evidence>
<evidence type="ECO:0000313" key="7">
    <source>
        <dbReference type="Proteomes" id="UP000598032"/>
    </source>
</evidence>
<dbReference type="InterPro" id="IPR001624">
    <property type="entry name" value="FliE"/>
</dbReference>
<evidence type="ECO:0000256" key="1">
    <source>
        <dbReference type="ARBA" id="ARBA00004117"/>
    </source>
</evidence>
<comment type="similarity">
    <text evidence="2 4">Belongs to the FliE family.</text>
</comment>
<keyword evidence="6" id="KW-0282">Flagellum</keyword>
<gene>
    <name evidence="6" type="primary">fliE_2</name>
    <name evidence="4" type="synonym">fliE</name>
    <name evidence="6" type="ORF">LMG28140_04701</name>
</gene>
<name>A0ABM8NY90_9BURK</name>
<evidence type="ECO:0000313" key="6">
    <source>
        <dbReference type="EMBL" id="CAD6549059.1"/>
    </source>
</evidence>
<keyword evidence="6" id="KW-0966">Cell projection</keyword>